<protein>
    <submittedName>
        <fullName evidence="2">Uncharacterized protein</fullName>
    </submittedName>
</protein>
<evidence type="ECO:0000313" key="2">
    <source>
        <dbReference type="EMBL" id="EMS52813.1"/>
    </source>
</evidence>
<reference evidence="2" key="1">
    <citation type="journal article" date="2013" name="Nature">
        <title>Draft genome of the wheat A-genome progenitor Triticum urartu.</title>
        <authorList>
            <person name="Ling H.Q."/>
            <person name="Zhao S."/>
            <person name="Liu D."/>
            <person name="Wang J."/>
            <person name="Sun H."/>
            <person name="Zhang C."/>
            <person name="Fan H."/>
            <person name="Li D."/>
            <person name="Dong L."/>
            <person name="Tao Y."/>
            <person name="Gao C."/>
            <person name="Wu H."/>
            <person name="Li Y."/>
            <person name="Cui Y."/>
            <person name="Guo X."/>
            <person name="Zheng S."/>
            <person name="Wang B."/>
            <person name="Yu K."/>
            <person name="Liang Q."/>
            <person name="Yang W."/>
            <person name="Lou X."/>
            <person name="Chen J."/>
            <person name="Feng M."/>
            <person name="Jian J."/>
            <person name="Zhang X."/>
            <person name="Luo G."/>
            <person name="Jiang Y."/>
            <person name="Liu J."/>
            <person name="Wang Z."/>
            <person name="Sha Y."/>
            <person name="Zhang B."/>
            <person name="Wu H."/>
            <person name="Tang D."/>
            <person name="Shen Q."/>
            <person name="Xue P."/>
            <person name="Zou S."/>
            <person name="Wang X."/>
            <person name="Liu X."/>
            <person name="Wang F."/>
            <person name="Yang Y."/>
            <person name="An X."/>
            <person name="Dong Z."/>
            <person name="Zhang K."/>
            <person name="Zhang X."/>
            <person name="Luo M.C."/>
            <person name="Dvorak J."/>
            <person name="Tong Y."/>
            <person name="Wang J."/>
            <person name="Yang H."/>
            <person name="Li Z."/>
            <person name="Wang D."/>
            <person name="Zhang A."/>
            <person name="Wang J."/>
        </authorList>
    </citation>
    <scope>NUCLEOTIDE SEQUENCE</scope>
</reference>
<sequence length="123" mass="13412">MATKSRQWRNDAKARHSSNDDRSHWSRSAETEQRLTTDSGGDGSTRQRHLEEEAQLSQRLIGEVRPRWQPRAEAGPPGGGNSEAPAKRLGAASARGRSEPPEQAAEVRGRAAAMDASNGSVRR</sequence>
<dbReference type="AlphaFoldDB" id="M7YQ99"/>
<accession>M7YQ99</accession>
<name>M7YQ99_TRIUA</name>
<organism evidence="2">
    <name type="scientific">Triticum urartu</name>
    <name type="common">Red wild einkorn</name>
    <name type="synonym">Crithodium urartu</name>
    <dbReference type="NCBI Taxonomy" id="4572"/>
    <lineage>
        <taxon>Eukaryota</taxon>
        <taxon>Viridiplantae</taxon>
        <taxon>Streptophyta</taxon>
        <taxon>Embryophyta</taxon>
        <taxon>Tracheophyta</taxon>
        <taxon>Spermatophyta</taxon>
        <taxon>Magnoliopsida</taxon>
        <taxon>Liliopsida</taxon>
        <taxon>Poales</taxon>
        <taxon>Poaceae</taxon>
        <taxon>BOP clade</taxon>
        <taxon>Pooideae</taxon>
        <taxon>Triticodae</taxon>
        <taxon>Triticeae</taxon>
        <taxon>Triticinae</taxon>
        <taxon>Triticum</taxon>
    </lineage>
</organism>
<proteinExistence type="predicted"/>
<feature type="compositionally biased region" description="Basic and acidic residues" evidence="1">
    <location>
        <begin position="96"/>
        <end position="109"/>
    </location>
</feature>
<gene>
    <name evidence="2" type="ORF">TRIUR3_17759</name>
</gene>
<dbReference type="EMBL" id="KD202180">
    <property type="protein sequence ID" value="EMS52813.1"/>
    <property type="molecule type" value="Genomic_DNA"/>
</dbReference>
<feature type="region of interest" description="Disordered" evidence="1">
    <location>
        <begin position="1"/>
        <end position="123"/>
    </location>
</feature>
<feature type="compositionally biased region" description="Basic and acidic residues" evidence="1">
    <location>
        <begin position="8"/>
        <end position="35"/>
    </location>
</feature>
<evidence type="ECO:0000256" key="1">
    <source>
        <dbReference type="SAM" id="MobiDB-lite"/>
    </source>
</evidence>